<proteinExistence type="predicted"/>
<dbReference type="AlphaFoldDB" id="A0A812MC54"/>
<dbReference type="Proteomes" id="UP000604046">
    <property type="component" value="Unassembled WGS sequence"/>
</dbReference>
<evidence type="ECO:0000313" key="1">
    <source>
        <dbReference type="EMBL" id="CAE7264115.1"/>
    </source>
</evidence>
<name>A0A812MC54_9DINO</name>
<dbReference type="EMBL" id="CAJNDS010001535">
    <property type="protein sequence ID" value="CAE7264115.1"/>
    <property type="molecule type" value="Genomic_DNA"/>
</dbReference>
<dbReference type="OrthoDB" id="287164at2759"/>
<comment type="caution">
    <text evidence="1">The sequence shown here is derived from an EMBL/GenBank/DDBJ whole genome shotgun (WGS) entry which is preliminary data.</text>
</comment>
<reference evidence="1" key="1">
    <citation type="submission" date="2021-02" db="EMBL/GenBank/DDBJ databases">
        <authorList>
            <person name="Dougan E. K."/>
            <person name="Rhodes N."/>
            <person name="Thang M."/>
            <person name="Chan C."/>
        </authorList>
    </citation>
    <scope>NUCLEOTIDE SEQUENCE</scope>
</reference>
<protein>
    <submittedName>
        <fullName evidence="1">Uncharacterized protein</fullName>
    </submittedName>
</protein>
<keyword evidence="2" id="KW-1185">Reference proteome</keyword>
<sequence>MELPFPFARPANMPLKSFSEQSDVVNQQIITQVFLNWLPLEMKLENYMRPLFSAVGGGELEYVFEDKGMYWRDTTEIYLPYLPYFSNCRGFGRTIPREPLAFESSSGGSTMQFAREDGGFRFMSGGVNAHLLRLWAITEQNGGRFKTTRIFKAIGPRAN</sequence>
<accession>A0A812MC54</accession>
<gene>
    <name evidence="1" type="ORF">SNAT2548_LOCUS13903</name>
</gene>
<organism evidence="1 2">
    <name type="scientific">Symbiodinium natans</name>
    <dbReference type="NCBI Taxonomy" id="878477"/>
    <lineage>
        <taxon>Eukaryota</taxon>
        <taxon>Sar</taxon>
        <taxon>Alveolata</taxon>
        <taxon>Dinophyceae</taxon>
        <taxon>Suessiales</taxon>
        <taxon>Symbiodiniaceae</taxon>
        <taxon>Symbiodinium</taxon>
    </lineage>
</organism>
<evidence type="ECO:0000313" key="2">
    <source>
        <dbReference type="Proteomes" id="UP000604046"/>
    </source>
</evidence>